<proteinExistence type="predicted"/>
<dbReference type="SUPFAM" id="SSF53756">
    <property type="entry name" value="UDP-Glycosyltransferase/glycogen phosphorylase"/>
    <property type="match status" value="1"/>
</dbReference>
<dbReference type="EMBL" id="JBJVNI010000001">
    <property type="protein sequence ID" value="MFM9607358.1"/>
    <property type="molecule type" value="Genomic_DNA"/>
</dbReference>
<reference evidence="1 2" key="1">
    <citation type="submission" date="2024-12" db="EMBL/GenBank/DDBJ databases">
        <title>Forecasting of Potato common scab and diversities of Pathogenic streptomyces spp. in china.</title>
        <authorList>
            <person name="Handique U."/>
            <person name="Wu J."/>
        </authorList>
    </citation>
    <scope>NUCLEOTIDE SEQUENCE [LARGE SCALE GENOMIC DNA]</scope>
    <source>
        <strain evidence="1 2">ZRIMU1530</strain>
    </source>
</reference>
<comment type="caution">
    <text evidence="1">The sequence shown here is derived from an EMBL/GenBank/DDBJ whole genome shotgun (WGS) entry which is preliminary data.</text>
</comment>
<name>A0ABW9HKB7_9ACTN</name>
<sequence length="315" mass="35283">MDTELPNSLRYIVDGQGRDTGFAVVREPVRAAHLADFRALAASHRMIGLCSLGPFPLHSQGYEDFGGPPRHADPRDGWRRPFVTACEAWCHCFRAPSEFLPPGVRHFLFSNSDFTDIDRVRAEGIPAGPPEKRWDVVYCCLGHRFYEFQKNWELARACLRRLSREAGLRVLVVGRADSPDLPRLPGVEVHEALPMPWDEFLRCVARSRLVLFPDRYDASPRALAEALALDVPVLVNRRILGGWKYVTESTGAFFDDDQDVADAAVRVLSADLRPYAWFSAHYGRDRAERRFAALLGELSGDPAAAPARARLTGSL</sequence>
<dbReference type="Proteomes" id="UP001631957">
    <property type="component" value="Unassembled WGS sequence"/>
</dbReference>
<evidence type="ECO:0000313" key="2">
    <source>
        <dbReference type="Proteomes" id="UP001631957"/>
    </source>
</evidence>
<evidence type="ECO:0000313" key="1">
    <source>
        <dbReference type="EMBL" id="MFM9607358.1"/>
    </source>
</evidence>
<protein>
    <submittedName>
        <fullName evidence="1">Glycosyltransferase</fullName>
        <ecNumber evidence="1">2.4.-.-</ecNumber>
    </submittedName>
</protein>
<keyword evidence="1" id="KW-0328">Glycosyltransferase</keyword>
<keyword evidence="2" id="KW-1185">Reference proteome</keyword>
<dbReference type="EC" id="2.4.-.-" evidence="1"/>
<gene>
    <name evidence="1" type="ORF">ACKI18_01385</name>
</gene>
<keyword evidence="1" id="KW-0808">Transferase</keyword>
<dbReference type="Pfam" id="PF13692">
    <property type="entry name" value="Glyco_trans_1_4"/>
    <property type="match status" value="1"/>
</dbReference>
<organism evidence="1 2">
    <name type="scientific">Streptomyces niveiscabiei</name>
    <dbReference type="NCBI Taxonomy" id="164115"/>
    <lineage>
        <taxon>Bacteria</taxon>
        <taxon>Bacillati</taxon>
        <taxon>Actinomycetota</taxon>
        <taxon>Actinomycetes</taxon>
        <taxon>Kitasatosporales</taxon>
        <taxon>Streptomycetaceae</taxon>
        <taxon>Streptomyces</taxon>
    </lineage>
</organism>
<dbReference type="GO" id="GO:0016757">
    <property type="term" value="F:glycosyltransferase activity"/>
    <property type="evidence" value="ECO:0007669"/>
    <property type="project" value="UniProtKB-KW"/>
</dbReference>
<accession>A0ABW9HKB7</accession>
<dbReference type="RefSeq" id="WP_409120125.1">
    <property type="nucleotide sequence ID" value="NZ_JBJVNI010000001.1"/>
</dbReference>
<dbReference type="Gene3D" id="3.40.50.2000">
    <property type="entry name" value="Glycogen Phosphorylase B"/>
    <property type="match status" value="1"/>
</dbReference>